<dbReference type="RefSeq" id="WP_249323140.1">
    <property type="nucleotide sequence ID" value="NZ_JACRTK010000001.1"/>
</dbReference>
<dbReference type="PANTHER" id="PTHR34984">
    <property type="entry name" value="CARBON STORAGE REGULATOR"/>
    <property type="match status" value="1"/>
</dbReference>
<dbReference type="EMBL" id="JACRTK010000001">
    <property type="protein sequence ID" value="MBC8590323.1"/>
    <property type="molecule type" value="Genomic_DNA"/>
</dbReference>
<dbReference type="GO" id="GO:0048027">
    <property type="term" value="F:mRNA 5'-UTR binding"/>
    <property type="evidence" value="ECO:0007669"/>
    <property type="project" value="UniProtKB-UniRule"/>
</dbReference>
<name>A0A926IN48_9FIRM</name>
<dbReference type="GO" id="GO:0006109">
    <property type="term" value="P:regulation of carbohydrate metabolic process"/>
    <property type="evidence" value="ECO:0007669"/>
    <property type="project" value="InterPro"/>
</dbReference>
<dbReference type="AlphaFoldDB" id="A0A926IN48"/>
<evidence type="ECO:0000313" key="8">
    <source>
        <dbReference type="Proteomes" id="UP000601522"/>
    </source>
</evidence>
<keyword evidence="3 6" id="KW-1005">Bacterial flagellum biogenesis</keyword>
<dbReference type="GO" id="GO:0045947">
    <property type="term" value="P:negative regulation of translational initiation"/>
    <property type="evidence" value="ECO:0007669"/>
    <property type="project" value="UniProtKB-UniRule"/>
</dbReference>
<protein>
    <recommendedName>
        <fullName evidence="6">Translational regulator CsrA</fullName>
    </recommendedName>
</protein>
<proteinExistence type="inferred from homology"/>
<comment type="subunit">
    <text evidence="6">Homodimer; the beta-strands of each monomer intercalate to form a hydrophobic core, while the alpha-helices form wings that extend away from the core.</text>
</comment>
<dbReference type="InterPro" id="IPR036107">
    <property type="entry name" value="CsrA_sf"/>
</dbReference>
<keyword evidence="2 6" id="KW-0678">Repressor</keyword>
<dbReference type="GO" id="GO:0044781">
    <property type="term" value="P:bacterial-type flagellum organization"/>
    <property type="evidence" value="ECO:0007669"/>
    <property type="project" value="UniProtKB-KW"/>
</dbReference>
<evidence type="ECO:0000256" key="6">
    <source>
        <dbReference type="HAMAP-Rule" id="MF_00167"/>
    </source>
</evidence>
<dbReference type="Gene3D" id="2.60.40.4380">
    <property type="entry name" value="Translational regulator CsrA"/>
    <property type="match status" value="1"/>
</dbReference>
<evidence type="ECO:0000256" key="4">
    <source>
        <dbReference type="ARBA" id="ARBA00022845"/>
    </source>
</evidence>
<dbReference type="HAMAP" id="MF_00167">
    <property type="entry name" value="CsrA"/>
    <property type="match status" value="1"/>
</dbReference>
<keyword evidence="8" id="KW-1185">Reference proteome</keyword>
<dbReference type="Proteomes" id="UP000601522">
    <property type="component" value="Unassembled WGS sequence"/>
</dbReference>
<comment type="similarity">
    <text evidence="6">Belongs to the CsrA/RsmA family.</text>
</comment>
<gene>
    <name evidence="6 7" type="primary">csrA</name>
    <name evidence="7" type="ORF">H8689_04095</name>
</gene>
<organism evidence="7 8">
    <name type="scientific">Wansuia hejianensis</name>
    <dbReference type="NCBI Taxonomy" id="2763667"/>
    <lineage>
        <taxon>Bacteria</taxon>
        <taxon>Bacillati</taxon>
        <taxon>Bacillota</taxon>
        <taxon>Clostridia</taxon>
        <taxon>Lachnospirales</taxon>
        <taxon>Lachnospiraceae</taxon>
        <taxon>Wansuia</taxon>
    </lineage>
</organism>
<dbReference type="GO" id="GO:1902208">
    <property type="term" value="P:regulation of bacterial-type flagellum assembly"/>
    <property type="evidence" value="ECO:0007669"/>
    <property type="project" value="UniProtKB-UniRule"/>
</dbReference>
<evidence type="ECO:0000256" key="2">
    <source>
        <dbReference type="ARBA" id="ARBA00022491"/>
    </source>
</evidence>
<evidence type="ECO:0000256" key="1">
    <source>
        <dbReference type="ARBA" id="ARBA00022490"/>
    </source>
</evidence>
<dbReference type="FunFam" id="2.60.40.4380:FF:000002">
    <property type="entry name" value="Translational regulator CsrA"/>
    <property type="match status" value="1"/>
</dbReference>
<evidence type="ECO:0000313" key="7">
    <source>
        <dbReference type="EMBL" id="MBC8590323.1"/>
    </source>
</evidence>
<keyword evidence="1 6" id="KW-0963">Cytoplasm</keyword>
<dbReference type="SUPFAM" id="SSF117130">
    <property type="entry name" value="CsrA-like"/>
    <property type="match status" value="1"/>
</dbReference>
<keyword evidence="5 6" id="KW-0694">RNA-binding</keyword>
<dbReference type="GO" id="GO:0005829">
    <property type="term" value="C:cytosol"/>
    <property type="evidence" value="ECO:0007669"/>
    <property type="project" value="TreeGrafter"/>
</dbReference>
<evidence type="ECO:0000256" key="3">
    <source>
        <dbReference type="ARBA" id="ARBA00022795"/>
    </source>
</evidence>
<accession>A0A926IN48</accession>
<dbReference type="Pfam" id="PF02599">
    <property type="entry name" value="CsrA"/>
    <property type="match status" value="1"/>
</dbReference>
<sequence>MLILNRKIGESIVLEGDIEIKVLEIQDGKVKIGIEAPKEVTILRKEIYDDVIEENRKSLEMENTLNVLDILQKMNKNER</sequence>
<reference evidence="7 8" key="1">
    <citation type="submission" date="2020-08" db="EMBL/GenBank/DDBJ databases">
        <title>Genome public.</title>
        <authorList>
            <person name="Liu C."/>
            <person name="Sun Q."/>
        </authorList>
    </citation>
    <scope>NUCLEOTIDE SEQUENCE [LARGE SCALE GENOMIC DNA]</scope>
    <source>
        <strain evidence="7 8">NSJ-26</strain>
    </source>
</reference>
<comment type="caution">
    <text evidence="7">The sequence shown here is derived from an EMBL/GenBank/DDBJ whole genome shotgun (WGS) entry which is preliminary data.</text>
</comment>
<dbReference type="NCBIfam" id="NF002469">
    <property type="entry name" value="PRK01712.1"/>
    <property type="match status" value="1"/>
</dbReference>
<dbReference type="InterPro" id="IPR003751">
    <property type="entry name" value="CsrA"/>
</dbReference>
<dbReference type="GO" id="GO:0006402">
    <property type="term" value="P:mRNA catabolic process"/>
    <property type="evidence" value="ECO:0007669"/>
    <property type="project" value="InterPro"/>
</dbReference>
<keyword evidence="4 6" id="KW-0810">Translation regulation</keyword>
<comment type="function">
    <text evidence="6">A translational regulator that binds mRNA to regulate translation initiation and/or mRNA stability. Usually binds in the 5'-UTR at or near the Shine-Dalgarno sequence preventing ribosome-binding, thus repressing translation. Its main target seems to be the major flagellin gene, while its function is anatagonized by FliW.</text>
</comment>
<dbReference type="NCBIfam" id="TIGR00202">
    <property type="entry name" value="csrA"/>
    <property type="match status" value="1"/>
</dbReference>
<dbReference type="PANTHER" id="PTHR34984:SF1">
    <property type="entry name" value="CARBON STORAGE REGULATOR"/>
    <property type="match status" value="1"/>
</dbReference>
<evidence type="ECO:0000256" key="5">
    <source>
        <dbReference type="ARBA" id="ARBA00022884"/>
    </source>
</evidence>
<comment type="subcellular location">
    <subcellularLocation>
        <location evidence="6">Cytoplasm</location>
    </subcellularLocation>
</comment>